<dbReference type="PROSITE" id="PS51257">
    <property type="entry name" value="PROKAR_LIPOPROTEIN"/>
    <property type="match status" value="1"/>
</dbReference>
<evidence type="ECO:0000259" key="3">
    <source>
        <dbReference type="Pfam" id="PF14302"/>
    </source>
</evidence>
<gene>
    <name evidence="4" type="ORF">D7V20_02785</name>
</gene>
<dbReference type="InterPro" id="IPR005184">
    <property type="entry name" value="DUF306_Meta_HslJ"/>
</dbReference>
<dbReference type="AlphaFoldDB" id="A0A3A8F2N3"/>
<feature type="signal peptide" evidence="1">
    <location>
        <begin position="1"/>
        <end position="16"/>
    </location>
</feature>
<dbReference type="PANTHER" id="PTHR35535">
    <property type="entry name" value="HEAT SHOCK PROTEIN HSLJ"/>
    <property type="match status" value="1"/>
</dbReference>
<dbReference type="EMBL" id="RAXT01000003">
    <property type="protein sequence ID" value="RKG40016.1"/>
    <property type="molecule type" value="Genomic_DNA"/>
</dbReference>
<evidence type="ECO:0000313" key="5">
    <source>
        <dbReference type="Proteomes" id="UP000280405"/>
    </source>
</evidence>
<dbReference type="PANTHER" id="PTHR35535:SF1">
    <property type="entry name" value="HEAT SHOCK PROTEIN HSLJ"/>
    <property type="match status" value="1"/>
</dbReference>
<dbReference type="Proteomes" id="UP000280405">
    <property type="component" value="Unassembled WGS sequence"/>
</dbReference>
<dbReference type="Pfam" id="PF03724">
    <property type="entry name" value="META"/>
    <property type="match status" value="1"/>
</dbReference>
<evidence type="ECO:0000259" key="2">
    <source>
        <dbReference type="Pfam" id="PF03724"/>
    </source>
</evidence>
<feature type="domain" description="DUF4377" evidence="3">
    <location>
        <begin position="168"/>
        <end position="252"/>
    </location>
</feature>
<evidence type="ECO:0000313" key="4">
    <source>
        <dbReference type="EMBL" id="RKG40016.1"/>
    </source>
</evidence>
<dbReference type="OrthoDB" id="7871744at2"/>
<feature type="chain" id="PRO_5017451450" evidence="1">
    <location>
        <begin position="17"/>
        <end position="259"/>
    </location>
</feature>
<accession>A0A3A8F2N3</accession>
<dbReference type="InterPro" id="IPR025485">
    <property type="entry name" value="DUF4377"/>
</dbReference>
<comment type="caution">
    <text evidence="4">The sequence shown here is derived from an EMBL/GenBank/DDBJ whole genome shotgun (WGS) entry which is preliminary data.</text>
</comment>
<reference evidence="4 5" key="1">
    <citation type="submission" date="2018-09" db="EMBL/GenBank/DDBJ databases">
        <title>The draft genome of Acinetobacter spp. strains.</title>
        <authorList>
            <person name="Qin J."/>
            <person name="Feng Y."/>
            <person name="Zong Z."/>
        </authorList>
    </citation>
    <scope>NUCLEOTIDE SEQUENCE [LARGE SCALE GENOMIC DNA]</scope>
    <source>
        <strain evidence="4 5">WCHAc060115</strain>
    </source>
</reference>
<dbReference type="Gene3D" id="2.40.128.270">
    <property type="match status" value="1"/>
</dbReference>
<dbReference type="Pfam" id="PF14302">
    <property type="entry name" value="DUF4377"/>
    <property type="match status" value="1"/>
</dbReference>
<organism evidence="4 5">
    <name type="scientific">Acinetobacter rongchengensis</name>
    <dbReference type="NCBI Taxonomy" id="2419601"/>
    <lineage>
        <taxon>Bacteria</taxon>
        <taxon>Pseudomonadati</taxon>
        <taxon>Pseudomonadota</taxon>
        <taxon>Gammaproteobacteria</taxon>
        <taxon>Moraxellales</taxon>
        <taxon>Moraxellaceae</taxon>
        <taxon>Acinetobacter</taxon>
    </lineage>
</organism>
<protein>
    <submittedName>
        <fullName evidence="4">DUF4377 domain-containing protein</fullName>
    </submittedName>
</protein>
<keyword evidence="1" id="KW-0732">Signal</keyword>
<feature type="domain" description="DUF306" evidence="2">
    <location>
        <begin position="48"/>
        <end position="145"/>
    </location>
</feature>
<dbReference type="InterPro" id="IPR053147">
    <property type="entry name" value="Hsp_HslJ-like"/>
</dbReference>
<dbReference type="InterPro" id="IPR038670">
    <property type="entry name" value="HslJ-like_sf"/>
</dbReference>
<name>A0A3A8F2N3_9GAMM</name>
<dbReference type="RefSeq" id="WP_120382818.1">
    <property type="nucleotide sequence ID" value="NZ_RAXT01000003.1"/>
</dbReference>
<sequence>MKFKYLALAVLPFALAACQSGDIQTLGDTAVKVLQQQSNANQTLSAYQWSYQPAGSTKPIVLNFDEQRLSIATGCNTQGSSWKIENGLLSVGSLMSTQMMCSPELMKQEQFSTALFQERKVPFVLDTANPEKPTLTLIAATGEKVVFTGQMTAETKYQSEGQTIFLEISPETKECSAGVMKKQCLLVREIKYADNGVKTQVDKDWTFFYDDIEGFTHRPNERQVVRIKRYEIKNPAADQSKYAYVQDMIIERESVKGTL</sequence>
<keyword evidence="5" id="KW-1185">Reference proteome</keyword>
<proteinExistence type="predicted"/>
<evidence type="ECO:0000256" key="1">
    <source>
        <dbReference type="SAM" id="SignalP"/>
    </source>
</evidence>